<accession>A0A0D0DEJ1</accession>
<dbReference type="HOGENOM" id="CLU_2942426_0_0_1"/>
<dbReference type="InParanoid" id="A0A0D0DEJ1"/>
<dbReference type="Proteomes" id="UP000054538">
    <property type="component" value="Unassembled WGS sequence"/>
</dbReference>
<sequence length="60" mass="7048">MCWVLELGKKPLGRPVRFMSQPHHFTKSLFCGHWPFMMQALKKFQDLNGILQVFPSSELE</sequence>
<evidence type="ECO:0000313" key="1">
    <source>
        <dbReference type="EMBL" id="KIK79339.1"/>
    </source>
</evidence>
<proteinExistence type="predicted"/>
<keyword evidence="2" id="KW-1185">Reference proteome</keyword>
<name>A0A0D0DEJ1_9AGAM</name>
<reference evidence="2" key="2">
    <citation type="submission" date="2015-01" db="EMBL/GenBank/DDBJ databases">
        <title>Evolutionary Origins and Diversification of the Mycorrhizal Mutualists.</title>
        <authorList>
            <consortium name="DOE Joint Genome Institute"/>
            <consortium name="Mycorrhizal Genomics Consortium"/>
            <person name="Kohler A."/>
            <person name="Kuo A."/>
            <person name="Nagy L.G."/>
            <person name="Floudas D."/>
            <person name="Copeland A."/>
            <person name="Barry K.W."/>
            <person name="Cichocki N."/>
            <person name="Veneault-Fourrey C."/>
            <person name="LaButti K."/>
            <person name="Lindquist E.A."/>
            <person name="Lipzen A."/>
            <person name="Lundell T."/>
            <person name="Morin E."/>
            <person name="Murat C."/>
            <person name="Riley R."/>
            <person name="Ohm R."/>
            <person name="Sun H."/>
            <person name="Tunlid A."/>
            <person name="Henrissat B."/>
            <person name="Grigoriev I.V."/>
            <person name="Hibbett D.S."/>
            <person name="Martin F."/>
        </authorList>
    </citation>
    <scope>NUCLEOTIDE SEQUENCE [LARGE SCALE GENOMIC DNA]</scope>
    <source>
        <strain evidence="2">Ve08.2h10</strain>
    </source>
</reference>
<dbReference type="AlphaFoldDB" id="A0A0D0DEJ1"/>
<evidence type="ECO:0000313" key="2">
    <source>
        <dbReference type="Proteomes" id="UP000054538"/>
    </source>
</evidence>
<dbReference type="EMBL" id="KN826305">
    <property type="protein sequence ID" value="KIK79339.1"/>
    <property type="molecule type" value="Genomic_DNA"/>
</dbReference>
<gene>
    <name evidence="1" type="ORF">PAXRUDRAFT_16378</name>
</gene>
<organism evidence="1 2">
    <name type="scientific">Paxillus rubicundulus Ve08.2h10</name>
    <dbReference type="NCBI Taxonomy" id="930991"/>
    <lineage>
        <taxon>Eukaryota</taxon>
        <taxon>Fungi</taxon>
        <taxon>Dikarya</taxon>
        <taxon>Basidiomycota</taxon>
        <taxon>Agaricomycotina</taxon>
        <taxon>Agaricomycetes</taxon>
        <taxon>Agaricomycetidae</taxon>
        <taxon>Boletales</taxon>
        <taxon>Paxilineae</taxon>
        <taxon>Paxillaceae</taxon>
        <taxon>Paxillus</taxon>
    </lineage>
</organism>
<reference evidence="1 2" key="1">
    <citation type="submission" date="2014-04" db="EMBL/GenBank/DDBJ databases">
        <authorList>
            <consortium name="DOE Joint Genome Institute"/>
            <person name="Kuo A."/>
            <person name="Kohler A."/>
            <person name="Jargeat P."/>
            <person name="Nagy L.G."/>
            <person name="Floudas D."/>
            <person name="Copeland A."/>
            <person name="Barry K.W."/>
            <person name="Cichocki N."/>
            <person name="Veneault-Fourrey C."/>
            <person name="LaButti K."/>
            <person name="Lindquist E.A."/>
            <person name="Lipzen A."/>
            <person name="Lundell T."/>
            <person name="Morin E."/>
            <person name="Murat C."/>
            <person name="Sun H."/>
            <person name="Tunlid A."/>
            <person name="Henrissat B."/>
            <person name="Grigoriev I.V."/>
            <person name="Hibbett D.S."/>
            <person name="Martin F."/>
            <person name="Nordberg H.P."/>
            <person name="Cantor M.N."/>
            <person name="Hua S.X."/>
        </authorList>
    </citation>
    <scope>NUCLEOTIDE SEQUENCE [LARGE SCALE GENOMIC DNA]</scope>
    <source>
        <strain evidence="1 2">Ve08.2h10</strain>
    </source>
</reference>
<protein>
    <submittedName>
        <fullName evidence="1">Uncharacterized protein</fullName>
    </submittedName>
</protein>